<dbReference type="GO" id="GO:0005634">
    <property type="term" value="C:nucleus"/>
    <property type="evidence" value="ECO:0007669"/>
    <property type="project" value="TreeGrafter"/>
</dbReference>
<feature type="compositionally biased region" description="Polar residues" evidence="3">
    <location>
        <begin position="847"/>
        <end position="859"/>
    </location>
</feature>
<accession>A0A813U654</accession>
<feature type="region of interest" description="Disordered" evidence="3">
    <location>
        <begin position="86"/>
        <end position="121"/>
    </location>
</feature>
<dbReference type="Gene3D" id="1.10.10.790">
    <property type="entry name" value="Surp module"/>
    <property type="match status" value="1"/>
</dbReference>
<dbReference type="AlphaFoldDB" id="A0A813U654"/>
<dbReference type="SMART" id="SM00648">
    <property type="entry name" value="SWAP"/>
    <property type="match status" value="1"/>
</dbReference>
<evidence type="ECO:0000313" key="7">
    <source>
        <dbReference type="EMBL" id="CAF0823238.1"/>
    </source>
</evidence>
<feature type="compositionally biased region" description="Polar residues" evidence="3">
    <location>
        <begin position="928"/>
        <end position="944"/>
    </location>
</feature>
<feature type="region of interest" description="Disordered" evidence="3">
    <location>
        <begin position="1"/>
        <end position="20"/>
    </location>
</feature>
<feature type="compositionally biased region" description="Basic and acidic residues" evidence="3">
    <location>
        <begin position="94"/>
        <end position="104"/>
    </location>
</feature>
<dbReference type="GO" id="GO:0006396">
    <property type="term" value="P:RNA processing"/>
    <property type="evidence" value="ECO:0007669"/>
    <property type="project" value="InterPro"/>
</dbReference>
<dbReference type="InterPro" id="IPR012677">
    <property type="entry name" value="Nucleotide-bd_a/b_plait_sf"/>
</dbReference>
<dbReference type="PANTHER" id="PTHR23140:SF0">
    <property type="entry name" value="U2 SNRNP-ASSOCIATED SURP MOTIF-CONTAINING PROTEIN"/>
    <property type="match status" value="1"/>
</dbReference>
<dbReference type="Pfam" id="PF04818">
    <property type="entry name" value="CID"/>
    <property type="match status" value="1"/>
</dbReference>
<dbReference type="InterPro" id="IPR047488">
    <property type="entry name" value="SR140_cwf21"/>
</dbReference>
<feature type="region of interest" description="Disordered" evidence="3">
    <location>
        <begin position="827"/>
        <end position="876"/>
    </location>
</feature>
<feature type="compositionally biased region" description="Low complexity" evidence="3">
    <location>
        <begin position="945"/>
        <end position="971"/>
    </location>
</feature>
<dbReference type="CDD" id="cd21370">
    <property type="entry name" value="cwf21_SR140"/>
    <property type="match status" value="1"/>
</dbReference>
<evidence type="ECO:0000256" key="2">
    <source>
        <dbReference type="PROSITE-ProRule" id="PRU00176"/>
    </source>
</evidence>
<feature type="compositionally biased region" description="Low complexity" evidence="3">
    <location>
        <begin position="995"/>
        <end position="1016"/>
    </location>
</feature>
<dbReference type="InterPro" id="IPR000504">
    <property type="entry name" value="RRM_dom"/>
</dbReference>
<dbReference type="InterPro" id="IPR035967">
    <property type="entry name" value="SWAP/Surp_sf"/>
</dbReference>
<dbReference type="InterPro" id="IPR013170">
    <property type="entry name" value="mRNA_splic_Cwf21_dom"/>
</dbReference>
<protein>
    <recommendedName>
        <fullName evidence="9">U2 snRNP-associated SURP motif-containing protein</fullName>
    </recommendedName>
</protein>
<dbReference type="SUPFAM" id="SSF48464">
    <property type="entry name" value="ENTH/VHS domain"/>
    <property type="match status" value="1"/>
</dbReference>
<feature type="region of interest" description="Disordered" evidence="3">
    <location>
        <begin position="144"/>
        <end position="208"/>
    </location>
</feature>
<dbReference type="EMBL" id="CAJNOU010000034">
    <property type="protein sequence ID" value="CAF0823238.1"/>
    <property type="molecule type" value="Genomic_DNA"/>
</dbReference>
<comment type="caution">
    <text evidence="7">The sequence shown here is derived from an EMBL/GenBank/DDBJ whole genome shotgun (WGS) entry which is preliminary data.</text>
</comment>
<dbReference type="Gene3D" id="1.25.40.90">
    <property type="match status" value="1"/>
</dbReference>
<feature type="domain" description="SURP motif" evidence="5">
    <location>
        <begin position="383"/>
        <end position="426"/>
    </location>
</feature>
<dbReference type="SUPFAM" id="SSF109905">
    <property type="entry name" value="Surp module (SWAP domain)"/>
    <property type="match status" value="1"/>
</dbReference>
<gene>
    <name evidence="7" type="ORF">SEV965_LOCUS1726</name>
</gene>
<dbReference type="InterPro" id="IPR006569">
    <property type="entry name" value="CID_dom"/>
</dbReference>
<evidence type="ECO:0000259" key="6">
    <source>
        <dbReference type="PROSITE" id="PS51391"/>
    </source>
</evidence>
<proteinExistence type="predicted"/>
<feature type="compositionally biased region" description="Basic and acidic residues" evidence="3">
    <location>
        <begin position="149"/>
        <end position="193"/>
    </location>
</feature>
<feature type="region of interest" description="Disordered" evidence="3">
    <location>
        <begin position="925"/>
        <end position="1047"/>
    </location>
</feature>
<feature type="domain" description="CID" evidence="6">
    <location>
        <begin position="507"/>
        <end position="652"/>
    </location>
</feature>
<dbReference type="PANTHER" id="PTHR23140">
    <property type="entry name" value="RNA PROCESSING PROTEIN LD23810P"/>
    <property type="match status" value="1"/>
</dbReference>
<feature type="region of interest" description="Disordered" evidence="3">
    <location>
        <begin position="731"/>
        <end position="756"/>
    </location>
</feature>
<dbReference type="Pfam" id="PF00076">
    <property type="entry name" value="RRM_1"/>
    <property type="match status" value="1"/>
</dbReference>
<feature type="compositionally biased region" description="Basic residues" evidence="3">
    <location>
        <begin position="1020"/>
        <end position="1030"/>
    </location>
</feature>
<keyword evidence="1 2" id="KW-0694">RNA-binding</keyword>
<dbReference type="InterPro" id="IPR035979">
    <property type="entry name" value="RBD_domain_sf"/>
</dbReference>
<dbReference type="SMART" id="SM00360">
    <property type="entry name" value="RRM"/>
    <property type="match status" value="1"/>
</dbReference>
<organism evidence="7 8">
    <name type="scientific">Rotaria sordida</name>
    <dbReference type="NCBI Taxonomy" id="392033"/>
    <lineage>
        <taxon>Eukaryota</taxon>
        <taxon>Metazoa</taxon>
        <taxon>Spiralia</taxon>
        <taxon>Gnathifera</taxon>
        <taxon>Rotifera</taxon>
        <taxon>Eurotatoria</taxon>
        <taxon>Bdelloidea</taxon>
        <taxon>Philodinida</taxon>
        <taxon>Philodinidae</taxon>
        <taxon>Rotaria</taxon>
    </lineage>
</organism>
<feature type="domain" description="RRM" evidence="4">
    <location>
        <begin position="229"/>
        <end position="310"/>
    </location>
</feature>
<evidence type="ECO:0000313" key="8">
    <source>
        <dbReference type="Proteomes" id="UP000663889"/>
    </source>
</evidence>
<dbReference type="PROSITE" id="PS51391">
    <property type="entry name" value="CID"/>
    <property type="match status" value="1"/>
</dbReference>
<reference evidence="7" key="1">
    <citation type="submission" date="2021-02" db="EMBL/GenBank/DDBJ databases">
        <authorList>
            <person name="Nowell W R."/>
        </authorList>
    </citation>
    <scope>NUCLEOTIDE SEQUENCE</scope>
</reference>
<dbReference type="GO" id="GO:0003723">
    <property type="term" value="F:RNA binding"/>
    <property type="evidence" value="ECO:0007669"/>
    <property type="project" value="UniProtKB-UniRule"/>
</dbReference>
<evidence type="ECO:0000256" key="1">
    <source>
        <dbReference type="ARBA" id="ARBA00022884"/>
    </source>
</evidence>
<dbReference type="PROSITE" id="PS50128">
    <property type="entry name" value="SURP"/>
    <property type="match status" value="1"/>
</dbReference>
<dbReference type="InterPro" id="IPR000061">
    <property type="entry name" value="Surp"/>
</dbReference>
<evidence type="ECO:0000259" key="5">
    <source>
        <dbReference type="PROSITE" id="PS50128"/>
    </source>
</evidence>
<dbReference type="Proteomes" id="UP000663889">
    <property type="component" value="Unassembled WGS sequence"/>
</dbReference>
<feature type="compositionally biased region" description="Basic and acidic residues" evidence="3">
    <location>
        <begin position="972"/>
        <end position="989"/>
    </location>
</feature>
<name>A0A813U654_9BILA</name>
<feature type="compositionally biased region" description="Low complexity" evidence="3">
    <location>
        <begin position="832"/>
        <end position="843"/>
    </location>
</feature>
<evidence type="ECO:0008006" key="9">
    <source>
        <dbReference type="Google" id="ProtNLM"/>
    </source>
</evidence>
<dbReference type="Gene3D" id="3.30.70.330">
    <property type="match status" value="1"/>
</dbReference>
<dbReference type="InterPro" id="IPR051485">
    <property type="entry name" value="SR-CTD_assoc_factor"/>
</dbReference>
<dbReference type="Pfam" id="PF01805">
    <property type="entry name" value="Surp"/>
    <property type="match status" value="1"/>
</dbReference>
<sequence>MDSRARSMLSTTQDELAPNSMKALGENKLRAFEQGTITINTRTNLSRKEREDLRAKIEASETEEALKEFVAAFEEPKNKINKTFIKGGVFNPGSHEETPSDRGKTYRASTTSNRKDDSIHNKDNLQQQIAKSNAAALAAAAAVSAASENKPKLKTEREKRKSNLESFKEELKRIQEERDRRHMQKQREKEGKSTRFQAPPSTSLHSDLALDSDSLHHESRHSSDDPNTTNLFINTIPRSMNETSIMELFGRYGPLASVKIMYPRSDEEKSRGTNCGFVAYMSRKDAERAMHELNGTQLDSISVRMSWGRPVHIPPQPVYIPPTMRELIMPPPPSGLPFNAQPNTKYRSSKLQDILSRENELSKLLEHATIRVIIPHDRALLCLIHRMIEFVIREGPLFEAMIMRREMNNPQFRFLFDNQSPAHTYYRWKLYSILQGDSVTSWRTEAFRLFKMGSLWLPPQPQQFTSGMPDEVFEKVKRETESETNIKAEVNVPVINQSNTSNKRGRLSHRQRDHFEDLLRQLTPERIKIGDAMIWAIDHAEAADEIIDCITESLSILQTPTHKKISRLYLISDILHNCSVKVTNASHYRRGFEVRLPDIFQHIHQAWSAIDGRLRAEQFKQKVMSSFRAWESWAIYPSDFLIKLQNIFLGLVRSKTTTENEMKKPTFDDDIDGKPINLESSDNRPLALVADYDDEEDIDGKPMSIQSSSIDDDIDGRPLNTIRESRPRFQEEIEEIPSSSSTAKPGFVPTKWESVDPTQTTTQGKIIVKEKFAYTLSTIHYGSRIKIQKMIKKYIYISYFIAVTVSKWDFDQESTIKGNESLYEDLAETSRTSSDNNNNTNNDEYIRNSSSSSTHNVDNTIAPDSLSTSDTSEERRQKLRDIEIQVLKYTDELESGRLERAYGLSLAEEIEIYRQNLLKKLDVDEKSTTVTSPDSSKSTNRTSISNKQQYESSASSSSSSRNNSSRYSQQRSIDEKNQETSSRRDDSSSRHRLTSTRSNSSNSNQSESARSSTSRTTTDHHHHHQHKRKRDERSPSPSSRHSRSSRR</sequence>
<dbReference type="SMART" id="SM00582">
    <property type="entry name" value="RPR"/>
    <property type="match status" value="1"/>
</dbReference>
<dbReference type="Gene3D" id="6.10.140.420">
    <property type="match status" value="1"/>
</dbReference>
<evidence type="ECO:0000259" key="4">
    <source>
        <dbReference type="PROSITE" id="PS50102"/>
    </source>
</evidence>
<evidence type="ECO:0000256" key="3">
    <source>
        <dbReference type="SAM" id="MobiDB-lite"/>
    </source>
</evidence>
<dbReference type="PROSITE" id="PS50102">
    <property type="entry name" value="RRM"/>
    <property type="match status" value="1"/>
</dbReference>
<dbReference type="SUPFAM" id="SSF54928">
    <property type="entry name" value="RNA-binding domain, RBD"/>
    <property type="match status" value="1"/>
</dbReference>
<dbReference type="SMART" id="SM01115">
    <property type="entry name" value="cwf21"/>
    <property type="match status" value="1"/>
</dbReference>
<dbReference type="InterPro" id="IPR008942">
    <property type="entry name" value="ENTH_VHS"/>
</dbReference>